<keyword evidence="1" id="KW-0472">Membrane</keyword>
<evidence type="ECO:0000256" key="1">
    <source>
        <dbReference type="SAM" id="Phobius"/>
    </source>
</evidence>
<name>A0ABX5F871_9CHRO</name>
<feature type="transmembrane region" description="Helical" evidence="1">
    <location>
        <begin position="255"/>
        <end position="286"/>
    </location>
</feature>
<reference evidence="2 3" key="1">
    <citation type="submission" date="2018-02" db="EMBL/GenBank/DDBJ databases">
        <authorList>
            <person name="Moore K."/>
            <person name="Momper L."/>
        </authorList>
    </citation>
    <scope>NUCLEOTIDE SEQUENCE [LARGE SCALE GENOMIC DNA]</scope>
    <source>
        <strain evidence="2 3">CCALA 015</strain>
    </source>
</reference>
<proteinExistence type="predicted"/>
<feature type="transmembrane region" description="Helical" evidence="1">
    <location>
        <begin position="36"/>
        <end position="53"/>
    </location>
</feature>
<organism evidence="2 3">
    <name type="scientific">Aphanothece cf. minutissima CCALA 015</name>
    <dbReference type="NCBI Taxonomy" id="2107695"/>
    <lineage>
        <taxon>Bacteria</taxon>
        <taxon>Bacillati</taxon>
        <taxon>Cyanobacteriota</taxon>
        <taxon>Cyanophyceae</taxon>
        <taxon>Oscillatoriophycideae</taxon>
        <taxon>Chroococcales</taxon>
        <taxon>Aphanothecaceae</taxon>
        <taxon>Aphanothece</taxon>
    </lineage>
</organism>
<gene>
    <name evidence="2" type="ORF">C7B81_07080</name>
</gene>
<reference evidence="2 3" key="2">
    <citation type="submission" date="2018-03" db="EMBL/GenBank/DDBJ databases">
        <title>The ancient ancestry and fast evolution of plastids.</title>
        <authorList>
            <person name="Moore K.R."/>
            <person name="Magnabosco C."/>
            <person name="Momper L."/>
            <person name="Gold D.A."/>
            <person name="Bosak T."/>
            <person name="Fournier G.P."/>
        </authorList>
    </citation>
    <scope>NUCLEOTIDE SEQUENCE [LARGE SCALE GENOMIC DNA]</scope>
    <source>
        <strain evidence="2 3">CCALA 015</strain>
    </source>
</reference>
<dbReference type="RefSeq" id="WP_106220583.1">
    <property type="nucleotide sequence ID" value="NZ_PVWP01000004.1"/>
</dbReference>
<keyword evidence="1" id="KW-0812">Transmembrane</keyword>
<feature type="transmembrane region" description="Helical" evidence="1">
    <location>
        <begin position="336"/>
        <end position="353"/>
    </location>
</feature>
<keyword evidence="3" id="KW-1185">Reference proteome</keyword>
<feature type="transmembrane region" description="Helical" evidence="1">
    <location>
        <begin position="144"/>
        <end position="164"/>
    </location>
</feature>
<comment type="caution">
    <text evidence="2">The sequence shown here is derived from an EMBL/GenBank/DDBJ whole genome shotgun (WGS) entry which is preliminary data.</text>
</comment>
<keyword evidence="1" id="KW-1133">Transmembrane helix</keyword>
<dbReference type="EMBL" id="PVWP01000004">
    <property type="protein sequence ID" value="PSB37865.1"/>
    <property type="molecule type" value="Genomic_DNA"/>
</dbReference>
<protein>
    <recommendedName>
        <fullName evidence="4">MFS transporter</fullName>
    </recommendedName>
</protein>
<dbReference type="Proteomes" id="UP000238218">
    <property type="component" value="Unassembled WGS sequence"/>
</dbReference>
<feature type="transmembrane region" description="Helical" evidence="1">
    <location>
        <begin position="60"/>
        <end position="77"/>
    </location>
</feature>
<evidence type="ECO:0000313" key="2">
    <source>
        <dbReference type="EMBL" id="PSB37865.1"/>
    </source>
</evidence>
<evidence type="ECO:0008006" key="4">
    <source>
        <dbReference type="Google" id="ProtNLM"/>
    </source>
</evidence>
<accession>A0ABX5F871</accession>
<evidence type="ECO:0000313" key="3">
    <source>
        <dbReference type="Proteomes" id="UP000238218"/>
    </source>
</evidence>
<sequence>MQRRLLTLAWSSGQASGTLAIGATAWLLSGLTPSPLVNGVLPALATLPLLLPLPQRIRPGYLLQLLSLLLLLAVAAGGPGTSVLAPLLGIALLAVGLRLAQDPLQRRLHGHWGVPIGELRAGAEAGRLAGSLLTALLFPIGKALLQFGSALVLLLPLAPLVGALRASRHRMEQGQGDAAAVAAATAAADPPPWRLEPGGVLQGLLLGGLFALLPLWVRQQAAGSCFDFGLLLTAYGLGRTGAEAWGLRLPPRLPYLLMAALLLATQFVGGWGAVLLFVPFGLLAAVADARLALGVDPAGDLQQNWSVLERSSALGGLAGSLGMGLIAQLIGLGGSLPIQLAAFLGAGVLLPLLQRRRP</sequence>